<dbReference type="Proteomes" id="UP000807115">
    <property type="component" value="Chromosome 8"/>
</dbReference>
<evidence type="ECO:0000259" key="5">
    <source>
        <dbReference type="Pfam" id="PF04043"/>
    </source>
</evidence>
<dbReference type="InterPro" id="IPR006501">
    <property type="entry name" value="Pectinesterase_inhib_dom"/>
</dbReference>
<dbReference type="GO" id="GO:0004857">
    <property type="term" value="F:enzyme inhibitor activity"/>
    <property type="evidence" value="ECO:0007669"/>
    <property type="project" value="InterPro"/>
</dbReference>
<dbReference type="EMBL" id="CM027687">
    <property type="protein sequence ID" value="KAG0521559.1"/>
    <property type="molecule type" value="Genomic_DNA"/>
</dbReference>
<keyword evidence="1 4" id="KW-0732">Signal</keyword>
<dbReference type="AlphaFoldDB" id="A0A921U7V7"/>
<dbReference type="KEGG" id="sbi:8069758"/>
<protein>
    <recommendedName>
        <fullName evidence="5">Pectinesterase inhibitor domain-containing protein</fullName>
    </recommendedName>
</protein>
<dbReference type="Gene3D" id="1.20.140.40">
    <property type="entry name" value="Invertase/pectin methylesterase inhibitor family protein"/>
    <property type="match status" value="1"/>
</dbReference>
<feature type="domain" description="Pectinesterase inhibitor" evidence="5">
    <location>
        <begin position="31"/>
        <end position="159"/>
    </location>
</feature>
<comment type="caution">
    <text evidence="6">The sequence shown here is derived from an EMBL/GenBank/DDBJ whole genome shotgun (WGS) entry which is preliminary data.</text>
</comment>
<evidence type="ECO:0000256" key="3">
    <source>
        <dbReference type="ARBA" id="ARBA00038471"/>
    </source>
</evidence>
<feature type="chain" id="PRO_5038115817" description="Pectinesterase inhibitor domain-containing protein" evidence="4">
    <location>
        <begin position="24"/>
        <end position="191"/>
    </location>
</feature>
<organism evidence="6 7">
    <name type="scientific">Sorghum bicolor</name>
    <name type="common">Sorghum</name>
    <name type="synonym">Sorghum vulgare</name>
    <dbReference type="NCBI Taxonomy" id="4558"/>
    <lineage>
        <taxon>Eukaryota</taxon>
        <taxon>Viridiplantae</taxon>
        <taxon>Streptophyta</taxon>
        <taxon>Embryophyta</taxon>
        <taxon>Tracheophyta</taxon>
        <taxon>Spermatophyta</taxon>
        <taxon>Magnoliopsida</taxon>
        <taxon>Liliopsida</taxon>
        <taxon>Poales</taxon>
        <taxon>Poaceae</taxon>
        <taxon>PACMAD clade</taxon>
        <taxon>Panicoideae</taxon>
        <taxon>Andropogonodae</taxon>
        <taxon>Andropogoneae</taxon>
        <taxon>Sorghinae</taxon>
        <taxon>Sorghum</taxon>
    </lineage>
</organism>
<proteinExistence type="inferred from homology"/>
<dbReference type="InterPro" id="IPR035513">
    <property type="entry name" value="Invertase/methylesterase_inhib"/>
</dbReference>
<dbReference type="PANTHER" id="PTHR35357:SF8">
    <property type="entry name" value="OS01G0111000 PROTEIN"/>
    <property type="match status" value="1"/>
</dbReference>
<keyword evidence="2" id="KW-1015">Disulfide bond</keyword>
<accession>A0A921U7V7</accession>
<comment type="similarity">
    <text evidence="3">Belongs to the PMEI family.</text>
</comment>
<name>A0A921U7V7_SORBI</name>
<evidence type="ECO:0000313" key="7">
    <source>
        <dbReference type="Proteomes" id="UP000807115"/>
    </source>
</evidence>
<dbReference type="Gramene" id="EES16304">
    <property type="protein sequence ID" value="EES16304"/>
    <property type="gene ID" value="SORBI_3008G154900"/>
</dbReference>
<reference evidence="6" key="2">
    <citation type="submission" date="2020-10" db="EMBL/GenBank/DDBJ databases">
        <authorList>
            <person name="Cooper E.A."/>
            <person name="Brenton Z.W."/>
            <person name="Flinn B.S."/>
            <person name="Jenkins J."/>
            <person name="Shu S."/>
            <person name="Flowers D."/>
            <person name="Luo F."/>
            <person name="Wang Y."/>
            <person name="Xia P."/>
            <person name="Barry K."/>
            <person name="Daum C."/>
            <person name="Lipzen A."/>
            <person name="Yoshinaga Y."/>
            <person name="Schmutz J."/>
            <person name="Saski C."/>
            <person name="Vermerris W."/>
            <person name="Kresovich S."/>
        </authorList>
    </citation>
    <scope>NUCLEOTIDE SEQUENCE</scope>
</reference>
<dbReference type="PANTHER" id="PTHR35357">
    <property type="entry name" value="OS02G0537100 PROTEIN"/>
    <property type="match status" value="1"/>
</dbReference>
<feature type="signal peptide" evidence="4">
    <location>
        <begin position="1"/>
        <end position="23"/>
    </location>
</feature>
<sequence length="191" mass="18714">MAASASTPTLSATLVVFVSVVIAVGATTALDQVCGGLGGYYVTPELCVSALCPDPSPSSPCRAARDAPAVAAVAARLAAANATAARDSVQAALSFYAAAAGDDDAAAGKKAALRSCLQLYGGVVQALQWAAGSVAAGRFPGAREVMQAAQYVPAGCDGMVGGGVALPSENEGFATMAFVAHAVLATLSNGY</sequence>
<evidence type="ECO:0000256" key="1">
    <source>
        <dbReference type="ARBA" id="ARBA00022729"/>
    </source>
</evidence>
<evidence type="ECO:0000256" key="4">
    <source>
        <dbReference type="SAM" id="SignalP"/>
    </source>
</evidence>
<reference evidence="6" key="1">
    <citation type="journal article" date="2019" name="BMC Genomics">
        <title>A new reference genome for Sorghum bicolor reveals high levels of sequence similarity between sweet and grain genotypes: implications for the genetics of sugar metabolism.</title>
        <authorList>
            <person name="Cooper E.A."/>
            <person name="Brenton Z.W."/>
            <person name="Flinn B.S."/>
            <person name="Jenkins J."/>
            <person name="Shu S."/>
            <person name="Flowers D."/>
            <person name="Luo F."/>
            <person name="Wang Y."/>
            <person name="Xia P."/>
            <person name="Barry K."/>
            <person name="Daum C."/>
            <person name="Lipzen A."/>
            <person name="Yoshinaga Y."/>
            <person name="Schmutz J."/>
            <person name="Saski C."/>
            <person name="Vermerris W."/>
            <person name="Kresovich S."/>
        </authorList>
    </citation>
    <scope>NUCLEOTIDE SEQUENCE</scope>
</reference>
<evidence type="ECO:0000256" key="2">
    <source>
        <dbReference type="ARBA" id="ARBA00023157"/>
    </source>
</evidence>
<evidence type="ECO:0000313" key="6">
    <source>
        <dbReference type="EMBL" id="KAG0521559.1"/>
    </source>
</evidence>
<dbReference type="OMA" id="HSCRSAR"/>
<dbReference type="Pfam" id="PF04043">
    <property type="entry name" value="PMEI"/>
    <property type="match status" value="1"/>
</dbReference>
<gene>
    <name evidence="6" type="ORF">BDA96_08G171700</name>
</gene>
<dbReference type="SUPFAM" id="SSF101148">
    <property type="entry name" value="Plant invertase/pectin methylesterase inhibitor"/>
    <property type="match status" value="1"/>
</dbReference>
<dbReference type="OrthoDB" id="773737at2759"/>